<comment type="caution">
    <text evidence="1">The sequence shown here is derived from an EMBL/GenBank/DDBJ whole genome shotgun (WGS) entry which is preliminary data.</text>
</comment>
<keyword evidence="2" id="KW-1185">Reference proteome</keyword>
<protein>
    <submittedName>
        <fullName evidence="1">Uncharacterized protein</fullName>
    </submittedName>
</protein>
<evidence type="ECO:0000313" key="1">
    <source>
        <dbReference type="EMBL" id="KAG6945964.1"/>
    </source>
</evidence>
<accession>A0A8J5LWB3</accession>
<evidence type="ECO:0000313" key="2">
    <source>
        <dbReference type="Proteomes" id="UP000709295"/>
    </source>
</evidence>
<organism evidence="1 2">
    <name type="scientific">Phytophthora aleatoria</name>
    <dbReference type="NCBI Taxonomy" id="2496075"/>
    <lineage>
        <taxon>Eukaryota</taxon>
        <taxon>Sar</taxon>
        <taxon>Stramenopiles</taxon>
        <taxon>Oomycota</taxon>
        <taxon>Peronosporomycetes</taxon>
        <taxon>Peronosporales</taxon>
        <taxon>Peronosporaceae</taxon>
        <taxon>Phytophthora</taxon>
    </lineage>
</organism>
<gene>
    <name evidence="1" type="ORF">JG688_00016283</name>
</gene>
<name>A0A8J5LWB3_9STRA</name>
<reference evidence="1" key="1">
    <citation type="submission" date="2021-01" db="EMBL/GenBank/DDBJ databases">
        <title>Phytophthora aleatoria, a newly-described species from Pinus radiata is distinct from Phytophthora cactorum isolates based on comparative genomics.</title>
        <authorList>
            <person name="Mcdougal R."/>
            <person name="Panda P."/>
            <person name="Williams N."/>
            <person name="Studholme D.J."/>
        </authorList>
    </citation>
    <scope>NUCLEOTIDE SEQUENCE</scope>
    <source>
        <strain evidence="1">NZFS 4037</strain>
    </source>
</reference>
<sequence length="190" mass="21560">LFSLLGAIHTAKRNRLDALKALDFHIIAKHARQRELKKEASDPRKKLLISPKERQISVHHHSAAQCMRMKTAMMRIRKIMSMELRHYPCGVNNEIDAGYLANGRNATTDEISVWGDASGGGSTMRPTMNSKKFQRQSSSPSLPIMFETFHKKTWLFRDFVAKRQHCKSYLGEGIINKQGTPPVTMLSQLA</sequence>
<feature type="non-terminal residue" evidence="1">
    <location>
        <position position="190"/>
    </location>
</feature>
<dbReference type="EMBL" id="JAENGY010001981">
    <property type="protein sequence ID" value="KAG6945964.1"/>
    <property type="molecule type" value="Genomic_DNA"/>
</dbReference>
<dbReference type="Proteomes" id="UP000709295">
    <property type="component" value="Unassembled WGS sequence"/>
</dbReference>
<proteinExistence type="predicted"/>
<dbReference type="AlphaFoldDB" id="A0A8J5LWB3"/>